<dbReference type="RefSeq" id="WP_185136581.1">
    <property type="nucleotide sequence ID" value="NZ_BORM01000030.1"/>
</dbReference>
<sequence length="125" mass="12946">MGKDLFRLILVGGAIVFAILFGMELASSGIGDVYGPMETPAGAGTHPEAGTRPDAATAEAPSAEEGRFGSEPPGISVGETEDDPIPRLDHTPVIDRLAGKTAEILQNASKGGIHFIVNLFSKTTE</sequence>
<dbReference type="Proteomes" id="UP000553776">
    <property type="component" value="Unassembled WGS sequence"/>
</dbReference>
<evidence type="ECO:0000313" key="2">
    <source>
        <dbReference type="EMBL" id="MBB6692592.1"/>
    </source>
</evidence>
<name>A0A841TZQ4_9BACL</name>
<evidence type="ECO:0000256" key="1">
    <source>
        <dbReference type="SAM" id="MobiDB-lite"/>
    </source>
</evidence>
<dbReference type="AlphaFoldDB" id="A0A841TZQ4"/>
<proteinExistence type="predicted"/>
<gene>
    <name evidence="2" type="ORF">H7B90_14375</name>
</gene>
<protein>
    <submittedName>
        <fullName evidence="2">Uncharacterized protein</fullName>
    </submittedName>
</protein>
<accession>A0A841TZQ4</accession>
<comment type="caution">
    <text evidence="2">The sequence shown here is derived from an EMBL/GenBank/DDBJ whole genome shotgun (WGS) entry which is preliminary data.</text>
</comment>
<keyword evidence="3" id="KW-1185">Reference proteome</keyword>
<reference evidence="2 3" key="1">
    <citation type="submission" date="2020-08" db="EMBL/GenBank/DDBJ databases">
        <title>Cohnella phylogeny.</title>
        <authorList>
            <person name="Dunlap C."/>
        </authorList>
    </citation>
    <scope>NUCLEOTIDE SEQUENCE [LARGE SCALE GENOMIC DNA]</scope>
    <source>
        <strain evidence="2 3">DSM 25239</strain>
    </source>
</reference>
<dbReference type="EMBL" id="JACJVR010000055">
    <property type="protein sequence ID" value="MBB6692592.1"/>
    <property type="molecule type" value="Genomic_DNA"/>
</dbReference>
<organism evidence="2 3">
    <name type="scientific">Cohnella xylanilytica</name>
    <dbReference type="NCBI Taxonomy" id="557555"/>
    <lineage>
        <taxon>Bacteria</taxon>
        <taxon>Bacillati</taxon>
        <taxon>Bacillota</taxon>
        <taxon>Bacilli</taxon>
        <taxon>Bacillales</taxon>
        <taxon>Paenibacillaceae</taxon>
        <taxon>Cohnella</taxon>
    </lineage>
</organism>
<feature type="region of interest" description="Disordered" evidence="1">
    <location>
        <begin position="34"/>
        <end position="90"/>
    </location>
</feature>
<evidence type="ECO:0000313" key="3">
    <source>
        <dbReference type="Proteomes" id="UP000553776"/>
    </source>
</evidence>